<dbReference type="CDD" id="cd17574">
    <property type="entry name" value="REC_OmpR"/>
    <property type="match status" value="1"/>
</dbReference>
<reference evidence="10 11" key="1">
    <citation type="submission" date="2022-11" db="EMBL/GenBank/DDBJ databases">
        <title>Deinococcus ZS9-10, Low Temperature and Draught-tolerating, UV-resistant Bacteria from Continental Antarctica.</title>
        <authorList>
            <person name="Cheng L."/>
        </authorList>
    </citation>
    <scope>NUCLEOTIDE SEQUENCE [LARGE SCALE GENOMIC DNA]</scope>
    <source>
        <strain evidence="10 11">ZS9-10</strain>
    </source>
</reference>
<dbReference type="Pfam" id="PF00486">
    <property type="entry name" value="Trans_reg_C"/>
    <property type="match status" value="1"/>
</dbReference>
<dbReference type="PANTHER" id="PTHR48111">
    <property type="entry name" value="REGULATOR OF RPOS"/>
    <property type="match status" value="1"/>
</dbReference>
<dbReference type="InterPro" id="IPR001789">
    <property type="entry name" value="Sig_transdc_resp-reg_receiver"/>
</dbReference>
<dbReference type="PANTHER" id="PTHR48111:SF22">
    <property type="entry name" value="REGULATOR OF RPOS"/>
    <property type="match status" value="1"/>
</dbReference>
<organism evidence="10 11">
    <name type="scientific">Deinococcus arenicola</name>
    <dbReference type="NCBI Taxonomy" id="2994950"/>
    <lineage>
        <taxon>Bacteria</taxon>
        <taxon>Thermotogati</taxon>
        <taxon>Deinococcota</taxon>
        <taxon>Deinococci</taxon>
        <taxon>Deinococcales</taxon>
        <taxon>Deinococcaceae</taxon>
        <taxon>Deinococcus</taxon>
    </lineage>
</organism>
<dbReference type="CDD" id="cd00383">
    <property type="entry name" value="trans_reg_C"/>
    <property type="match status" value="1"/>
</dbReference>
<dbReference type="Pfam" id="PF00072">
    <property type="entry name" value="Response_reg"/>
    <property type="match status" value="1"/>
</dbReference>
<dbReference type="Gene3D" id="6.10.250.690">
    <property type="match status" value="1"/>
</dbReference>
<evidence type="ECO:0000259" key="9">
    <source>
        <dbReference type="PROSITE" id="PS51755"/>
    </source>
</evidence>
<dbReference type="Gene3D" id="1.10.10.10">
    <property type="entry name" value="Winged helix-like DNA-binding domain superfamily/Winged helix DNA-binding domain"/>
    <property type="match status" value="1"/>
</dbReference>
<proteinExistence type="predicted"/>
<feature type="DNA-binding region" description="OmpR/PhoB-type" evidence="7">
    <location>
        <begin position="131"/>
        <end position="226"/>
    </location>
</feature>
<keyword evidence="3" id="KW-0805">Transcription regulation</keyword>
<dbReference type="InterPro" id="IPR011006">
    <property type="entry name" value="CheY-like_superfamily"/>
</dbReference>
<evidence type="ECO:0000256" key="2">
    <source>
        <dbReference type="ARBA" id="ARBA00023012"/>
    </source>
</evidence>
<comment type="caution">
    <text evidence="10">The sequence shown here is derived from an EMBL/GenBank/DDBJ whole genome shotgun (WGS) entry which is preliminary data.</text>
</comment>
<keyword evidence="2" id="KW-0902">Two-component regulatory system</keyword>
<dbReference type="SMART" id="SM00448">
    <property type="entry name" value="REC"/>
    <property type="match status" value="1"/>
</dbReference>
<evidence type="ECO:0000256" key="5">
    <source>
        <dbReference type="ARBA" id="ARBA00023163"/>
    </source>
</evidence>
<evidence type="ECO:0000256" key="7">
    <source>
        <dbReference type="PROSITE-ProRule" id="PRU01091"/>
    </source>
</evidence>
<accession>A0ABU4DR78</accession>
<evidence type="ECO:0000256" key="6">
    <source>
        <dbReference type="PROSITE-ProRule" id="PRU00169"/>
    </source>
</evidence>
<dbReference type="PROSITE" id="PS51755">
    <property type="entry name" value="OMPR_PHOB"/>
    <property type="match status" value="1"/>
</dbReference>
<dbReference type="InterPro" id="IPR016032">
    <property type="entry name" value="Sig_transdc_resp-reg_C-effctor"/>
</dbReference>
<evidence type="ECO:0000256" key="3">
    <source>
        <dbReference type="ARBA" id="ARBA00023015"/>
    </source>
</evidence>
<evidence type="ECO:0000256" key="1">
    <source>
        <dbReference type="ARBA" id="ARBA00022553"/>
    </source>
</evidence>
<dbReference type="PROSITE" id="PS50110">
    <property type="entry name" value="RESPONSE_REGULATORY"/>
    <property type="match status" value="1"/>
</dbReference>
<evidence type="ECO:0000256" key="4">
    <source>
        <dbReference type="ARBA" id="ARBA00023125"/>
    </source>
</evidence>
<feature type="domain" description="OmpR/PhoB-type" evidence="9">
    <location>
        <begin position="131"/>
        <end position="226"/>
    </location>
</feature>
<dbReference type="Gene3D" id="3.40.50.2300">
    <property type="match status" value="1"/>
</dbReference>
<dbReference type="RefSeq" id="WP_317640205.1">
    <property type="nucleotide sequence ID" value="NZ_JAPMIV010000015.1"/>
</dbReference>
<dbReference type="EMBL" id="JAPMIV010000015">
    <property type="protein sequence ID" value="MDV6374878.1"/>
    <property type="molecule type" value="Genomic_DNA"/>
</dbReference>
<keyword evidence="5" id="KW-0804">Transcription</keyword>
<dbReference type="SUPFAM" id="SSF52172">
    <property type="entry name" value="CheY-like"/>
    <property type="match status" value="1"/>
</dbReference>
<dbReference type="InterPro" id="IPR039420">
    <property type="entry name" value="WalR-like"/>
</dbReference>
<sequence length="233" mass="25651">MRGTAMRLLIVEDDPHIAELLKDGLSEEGYECDHAASAGEGAELAQLFPYSLLILDVMLPEGIDAGYVLGRQLRQGGLNTPILYLTARGTVEDRVEGLEAGGDDYLLKPFAFKELRARVRALLRRASGNAQNTLPLPGGWVMDLGGRELYRAGVRADLTRREFGLLELLALNSNRAFSRNEIIDRLWSGDAGVEPKVIDVYVSTLRRKTQDSLIETLRGVGYRLGRADPGRAD</sequence>
<evidence type="ECO:0000313" key="11">
    <source>
        <dbReference type="Proteomes" id="UP001276150"/>
    </source>
</evidence>
<protein>
    <submittedName>
        <fullName evidence="10">Response regulator transcription factor</fullName>
    </submittedName>
</protein>
<evidence type="ECO:0000313" key="10">
    <source>
        <dbReference type="EMBL" id="MDV6374878.1"/>
    </source>
</evidence>
<feature type="domain" description="Response regulatory" evidence="8">
    <location>
        <begin position="7"/>
        <end position="123"/>
    </location>
</feature>
<keyword evidence="4 7" id="KW-0238">DNA-binding</keyword>
<feature type="modified residue" description="4-aspartylphosphate" evidence="6">
    <location>
        <position position="56"/>
    </location>
</feature>
<dbReference type="Proteomes" id="UP001276150">
    <property type="component" value="Unassembled WGS sequence"/>
</dbReference>
<evidence type="ECO:0000259" key="8">
    <source>
        <dbReference type="PROSITE" id="PS50110"/>
    </source>
</evidence>
<gene>
    <name evidence="10" type="ORF">ORD21_09800</name>
</gene>
<dbReference type="SMART" id="SM00862">
    <property type="entry name" value="Trans_reg_C"/>
    <property type="match status" value="1"/>
</dbReference>
<keyword evidence="11" id="KW-1185">Reference proteome</keyword>
<dbReference type="InterPro" id="IPR036388">
    <property type="entry name" value="WH-like_DNA-bd_sf"/>
</dbReference>
<dbReference type="InterPro" id="IPR001867">
    <property type="entry name" value="OmpR/PhoB-type_DNA-bd"/>
</dbReference>
<dbReference type="SUPFAM" id="SSF46894">
    <property type="entry name" value="C-terminal effector domain of the bipartite response regulators"/>
    <property type="match status" value="1"/>
</dbReference>
<keyword evidence="1 6" id="KW-0597">Phosphoprotein</keyword>
<name>A0ABU4DR78_9DEIO</name>